<dbReference type="KEGG" id="tps:THAPSDRAFT_3874"/>
<accession>B8BW75</accession>
<protein>
    <submittedName>
        <fullName evidence="2">Uncharacterized protein</fullName>
    </submittedName>
</protein>
<evidence type="ECO:0000256" key="1">
    <source>
        <dbReference type="SAM" id="MobiDB-lite"/>
    </source>
</evidence>
<dbReference type="RefSeq" id="XP_002288548.1">
    <property type="nucleotide sequence ID" value="XM_002288512.1"/>
</dbReference>
<feature type="compositionally biased region" description="Basic and acidic residues" evidence="1">
    <location>
        <begin position="58"/>
        <end position="67"/>
    </location>
</feature>
<feature type="region of interest" description="Disordered" evidence="1">
    <location>
        <begin position="104"/>
        <end position="123"/>
    </location>
</feature>
<feature type="region of interest" description="Disordered" evidence="1">
    <location>
        <begin position="321"/>
        <end position="343"/>
    </location>
</feature>
<feature type="compositionally biased region" description="Low complexity" evidence="1">
    <location>
        <begin position="12"/>
        <end position="22"/>
    </location>
</feature>
<evidence type="ECO:0000313" key="3">
    <source>
        <dbReference type="Proteomes" id="UP000001449"/>
    </source>
</evidence>
<feature type="compositionally biased region" description="Polar residues" evidence="1">
    <location>
        <begin position="334"/>
        <end position="343"/>
    </location>
</feature>
<feature type="region of interest" description="Disordered" evidence="1">
    <location>
        <begin position="207"/>
        <end position="252"/>
    </location>
</feature>
<gene>
    <name evidence="2" type="ORF">THAPSDRAFT_3874</name>
</gene>
<reference evidence="2 3" key="1">
    <citation type="journal article" date="2004" name="Science">
        <title>The genome of the diatom Thalassiosira pseudonana: ecology, evolution, and metabolism.</title>
        <authorList>
            <person name="Armbrust E.V."/>
            <person name="Berges J.A."/>
            <person name="Bowler C."/>
            <person name="Green B.R."/>
            <person name="Martinez D."/>
            <person name="Putnam N.H."/>
            <person name="Zhou S."/>
            <person name="Allen A.E."/>
            <person name="Apt K.E."/>
            <person name="Bechner M."/>
            <person name="Brzezinski M.A."/>
            <person name="Chaal B.K."/>
            <person name="Chiovitti A."/>
            <person name="Davis A.K."/>
            <person name="Demarest M.S."/>
            <person name="Detter J.C."/>
            <person name="Glavina T."/>
            <person name="Goodstein D."/>
            <person name="Hadi M.Z."/>
            <person name="Hellsten U."/>
            <person name="Hildebrand M."/>
            <person name="Jenkins B.D."/>
            <person name="Jurka J."/>
            <person name="Kapitonov V.V."/>
            <person name="Kroger N."/>
            <person name="Lau W.W."/>
            <person name="Lane T.W."/>
            <person name="Larimer F.W."/>
            <person name="Lippmeier J.C."/>
            <person name="Lucas S."/>
            <person name="Medina M."/>
            <person name="Montsant A."/>
            <person name="Obornik M."/>
            <person name="Parker M.S."/>
            <person name="Palenik B."/>
            <person name="Pazour G.J."/>
            <person name="Richardson P.M."/>
            <person name="Rynearson T.A."/>
            <person name="Saito M.A."/>
            <person name="Schwartz D.C."/>
            <person name="Thamatrakoln K."/>
            <person name="Valentin K."/>
            <person name="Vardi A."/>
            <person name="Wilkerson F.P."/>
            <person name="Rokhsar D.S."/>
        </authorList>
    </citation>
    <scope>NUCLEOTIDE SEQUENCE [LARGE SCALE GENOMIC DNA]</scope>
    <source>
        <strain evidence="2 3">CCMP1335</strain>
    </source>
</reference>
<feature type="compositionally biased region" description="Polar residues" evidence="1">
    <location>
        <begin position="460"/>
        <end position="471"/>
    </location>
</feature>
<dbReference type="EMBL" id="CM000640">
    <property type="protein sequence ID" value="EED93984.1"/>
    <property type="molecule type" value="Genomic_DNA"/>
</dbReference>
<feature type="compositionally biased region" description="Acidic residues" evidence="1">
    <location>
        <begin position="211"/>
        <end position="230"/>
    </location>
</feature>
<dbReference type="PaxDb" id="35128-Thaps3874"/>
<evidence type="ECO:0000313" key="2">
    <source>
        <dbReference type="EMBL" id="EED93984.1"/>
    </source>
</evidence>
<organism evidence="2 3">
    <name type="scientific">Thalassiosira pseudonana</name>
    <name type="common">Marine diatom</name>
    <name type="synonym">Cyclotella nana</name>
    <dbReference type="NCBI Taxonomy" id="35128"/>
    <lineage>
        <taxon>Eukaryota</taxon>
        <taxon>Sar</taxon>
        <taxon>Stramenopiles</taxon>
        <taxon>Ochrophyta</taxon>
        <taxon>Bacillariophyta</taxon>
        <taxon>Coscinodiscophyceae</taxon>
        <taxon>Thalassiosirophycidae</taxon>
        <taxon>Thalassiosirales</taxon>
        <taxon>Thalassiosiraceae</taxon>
        <taxon>Thalassiosira</taxon>
    </lineage>
</organism>
<dbReference type="InParanoid" id="B8BW75"/>
<dbReference type="HOGENOM" id="CLU_461962_0_0_1"/>
<feature type="region of interest" description="Disordered" evidence="1">
    <location>
        <begin position="452"/>
        <end position="493"/>
    </location>
</feature>
<dbReference type="GeneID" id="7452081"/>
<dbReference type="Proteomes" id="UP000001449">
    <property type="component" value="Chromosome 3"/>
</dbReference>
<dbReference type="AlphaFoldDB" id="B8BW75"/>
<sequence>MPTELVEPPSPASTSASEGPTPKKSKNAAAQFRRRKRISHPLMDPPSPSPSTPVKTRQNVEEKREGSHTINNATPPRSLFTIEDIAARAEAEFEVRRREKSLSPKTVNRKAARVSCRPPSPSVASVAHHPNRLWYSIVFAIVVPFLLCESILTLLVIRCNYLGASSVFGDGKEVLRKTVTPDGLNTAKVVDAAPEKEELTKEIPDMGQIANDDDGEEETLSIENEDDTEQSYDTTLSGKVQDEEEEEKDVQIETRPDEVEIKDLTTGEKEMSLDEEVVVLQSMLSEGFDILTRKGGDSAESVCESVWSRVKEVLSLNSLESLQTRDGEDDTPMENDNNSSTEDNTWKALALDAQRCLGGSRLATLSRDIEESKLQAAREIFERLSYLDPYKLDVQAGLGTSLLVQGIFLNANKKSPTIAEDEEQISLLKLATFHLKVASSLCTTSRGPILQPRKKAELDTPSNTDVLSTTAPKEESSDQKNIATRGGKQQNQNAESNAAILHNLALAYIAMGETNSSVPALLRAASLRRQSDTPTNNIYWNIPEDLLQQTEEKALLMGAKTKRVKQSKKRRIPFIQDLLLGSQPFAQPKRE</sequence>
<keyword evidence="3" id="KW-1185">Reference proteome</keyword>
<dbReference type="eggNOG" id="ENOG502QYTZ">
    <property type="taxonomic scope" value="Eukaryota"/>
</dbReference>
<feature type="compositionally biased region" description="Polar residues" evidence="1">
    <location>
        <begin position="479"/>
        <end position="493"/>
    </location>
</feature>
<name>B8BW75_THAPS</name>
<proteinExistence type="predicted"/>
<reference evidence="2 3" key="2">
    <citation type="journal article" date="2008" name="Nature">
        <title>The Phaeodactylum genome reveals the evolutionary history of diatom genomes.</title>
        <authorList>
            <person name="Bowler C."/>
            <person name="Allen A.E."/>
            <person name="Badger J.H."/>
            <person name="Grimwood J."/>
            <person name="Jabbari K."/>
            <person name="Kuo A."/>
            <person name="Maheswari U."/>
            <person name="Martens C."/>
            <person name="Maumus F."/>
            <person name="Otillar R.P."/>
            <person name="Rayko E."/>
            <person name="Salamov A."/>
            <person name="Vandepoele K."/>
            <person name="Beszteri B."/>
            <person name="Gruber A."/>
            <person name="Heijde M."/>
            <person name="Katinka M."/>
            <person name="Mock T."/>
            <person name="Valentin K."/>
            <person name="Verret F."/>
            <person name="Berges J.A."/>
            <person name="Brownlee C."/>
            <person name="Cadoret J.P."/>
            <person name="Chiovitti A."/>
            <person name="Choi C.J."/>
            <person name="Coesel S."/>
            <person name="De Martino A."/>
            <person name="Detter J.C."/>
            <person name="Durkin C."/>
            <person name="Falciatore A."/>
            <person name="Fournet J."/>
            <person name="Haruta M."/>
            <person name="Huysman M.J."/>
            <person name="Jenkins B.D."/>
            <person name="Jiroutova K."/>
            <person name="Jorgensen R.E."/>
            <person name="Joubert Y."/>
            <person name="Kaplan A."/>
            <person name="Kroger N."/>
            <person name="Kroth P.G."/>
            <person name="La Roche J."/>
            <person name="Lindquist E."/>
            <person name="Lommer M."/>
            <person name="Martin-Jezequel V."/>
            <person name="Lopez P.J."/>
            <person name="Lucas S."/>
            <person name="Mangogna M."/>
            <person name="McGinnis K."/>
            <person name="Medlin L.K."/>
            <person name="Montsant A."/>
            <person name="Oudot-Le Secq M.P."/>
            <person name="Napoli C."/>
            <person name="Obornik M."/>
            <person name="Parker M.S."/>
            <person name="Petit J.L."/>
            <person name="Porcel B.M."/>
            <person name="Poulsen N."/>
            <person name="Robison M."/>
            <person name="Rychlewski L."/>
            <person name="Rynearson T.A."/>
            <person name="Schmutz J."/>
            <person name="Shapiro H."/>
            <person name="Siaut M."/>
            <person name="Stanley M."/>
            <person name="Sussman M.R."/>
            <person name="Taylor A.R."/>
            <person name="Vardi A."/>
            <person name="von Dassow P."/>
            <person name="Vyverman W."/>
            <person name="Willis A."/>
            <person name="Wyrwicz L.S."/>
            <person name="Rokhsar D.S."/>
            <person name="Weissenbach J."/>
            <person name="Armbrust E.V."/>
            <person name="Green B.R."/>
            <person name="Van de Peer Y."/>
            <person name="Grigoriev I.V."/>
        </authorList>
    </citation>
    <scope>NUCLEOTIDE SEQUENCE [LARGE SCALE GENOMIC DNA]</scope>
    <source>
        <strain evidence="2 3">CCMP1335</strain>
    </source>
</reference>
<feature type="region of interest" description="Disordered" evidence="1">
    <location>
        <begin position="1"/>
        <end position="77"/>
    </location>
</feature>